<name>A0A1U7ZA39_NELNU</name>
<gene>
    <name evidence="2" type="primary">LOC104592022</name>
</gene>
<proteinExistence type="predicted"/>
<dbReference type="Pfam" id="PF14244">
    <property type="entry name" value="Retrotran_gag_3"/>
    <property type="match status" value="1"/>
</dbReference>
<dbReference type="eggNOG" id="KOG0017">
    <property type="taxonomic scope" value="Eukaryota"/>
</dbReference>
<reference evidence="2" key="1">
    <citation type="submission" date="2025-08" db="UniProtKB">
        <authorList>
            <consortium name="RefSeq"/>
        </authorList>
    </citation>
    <scope>IDENTIFICATION</scope>
</reference>
<evidence type="ECO:0000313" key="2">
    <source>
        <dbReference type="RefSeq" id="XP_010249465.1"/>
    </source>
</evidence>
<accession>A0A1U7ZA39</accession>
<dbReference type="PANTHER" id="PTHR37610">
    <property type="entry name" value="CCHC-TYPE DOMAIN-CONTAINING PROTEIN"/>
    <property type="match status" value="1"/>
</dbReference>
<dbReference type="OrthoDB" id="5544992at2759"/>
<dbReference type="KEGG" id="nnu:104592022"/>
<dbReference type="OMA" id="PEWIAWE"/>
<dbReference type="PANTHER" id="PTHR37610:SF97">
    <property type="entry name" value="RETROTRANSPOSON GAG DOMAIN-CONTAINING PROTEIN"/>
    <property type="match status" value="1"/>
</dbReference>
<evidence type="ECO:0000313" key="1">
    <source>
        <dbReference type="Proteomes" id="UP000189703"/>
    </source>
</evidence>
<keyword evidence="1" id="KW-1185">Reference proteome</keyword>
<sequence length="141" mass="15654">MTTSSSTSNLLVSIDPASPFFLFPSSSPGSVLVSQLLTGDNYPTWQRAMKNALRAKNKIYFIDGSLSHPDPTSPEWIAWEKCNAMVVAWILNSMIKEIYDNVAFVDSASNVWKELEVRRGRSNGKRKAGYQHQLGAATGER</sequence>
<protein>
    <submittedName>
        <fullName evidence="2">Uncharacterized protein LOC104592022</fullName>
    </submittedName>
</protein>
<dbReference type="Proteomes" id="UP000189703">
    <property type="component" value="Unplaced"/>
</dbReference>
<dbReference type="AlphaFoldDB" id="A0A1U7ZA39"/>
<dbReference type="InterPro" id="IPR029472">
    <property type="entry name" value="Copia-like_N"/>
</dbReference>
<organism evidence="1 2">
    <name type="scientific">Nelumbo nucifera</name>
    <name type="common">Sacred lotus</name>
    <dbReference type="NCBI Taxonomy" id="4432"/>
    <lineage>
        <taxon>Eukaryota</taxon>
        <taxon>Viridiplantae</taxon>
        <taxon>Streptophyta</taxon>
        <taxon>Embryophyta</taxon>
        <taxon>Tracheophyta</taxon>
        <taxon>Spermatophyta</taxon>
        <taxon>Magnoliopsida</taxon>
        <taxon>Proteales</taxon>
        <taxon>Nelumbonaceae</taxon>
        <taxon>Nelumbo</taxon>
    </lineage>
</organism>
<dbReference type="RefSeq" id="XP_010249465.1">
    <property type="nucleotide sequence ID" value="XM_010251163.1"/>
</dbReference>
<dbReference type="GeneID" id="104592022"/>